<feature type="chain" id="PRO_5043326555" description="VWFC domain-containing protein" evidence="1">
    <location>
        <begin position="20"/>
        <end position="81"/>
    </location>
</feature>
<feature type="domain" description="VWFC" evidence="2">
    <location>
        <begin position="20"/>
        <end position="81"/>
    </location>
</feature>
<evidence type="ECO:0000313" key="4">
    <source>
        <dbReference type="Proteomes" id="UP001497497"/>
    </source>
</evidence>
<organism evidence="3 4">
    <name type="scientific">Lymnaea stagnalis</name>
    <name type="common">Great pond snail</name>
    <name type="synonym">Helix stagnalis</name>
    <dbReference type="NCBI Taxonomy" id="6523"/>
    <lineage>
        <taxon>Eukaryota</taxon>
        <taxon>Metazoa</taxon>
        <taxon>Spiralia</taxon>
        <taxon>Lophotrochozoa</taxon>
        <taxon>Mollusca</taxon>
        <taxon>Gastropoda</taxon>
        <taxon>Heterobranchia</taxon>
        <taxon>Euthyneura</taxon>
        <taxon>Panpulmonata</taxon>
        <taxon>Hygrophila</taxon>
        <taxon>Lymnaeoidea</taxon>
        <taxon>Lymnaeidae</taxon>
        <taxon>Lymnaea</taxon>
    </lineage>
</organism>
<keyword evidence="1" id="KW-0732">Signal</keyword>
<reference evidence="3 4" key="1">
    <citation type="submission" date="2024-04" db="EMBL/GenBank/DDBJ databases">
        <authorList>
            <consortium name="Genoscope - CEA"/>
            <person name="William W."/>
        </authorList>
    </citation>
    <scope>NUCLEOTIDE SEQUENCE [LARGE SCALE GENOMIC DNA]</scope>
</reference>
<dbReference type="Gene3D" id="6.20.200.20">
    <property type="match status" value="1"/>
</dbReference>
<dbReference type="InterPro" id="IPR001007">
    <property type="entry name" value="VWF_dom"/>
</dbReference>
<dbReference type="AlphaFoldDB" id="A0AAV2HLI8"/>
<feature type="signal peptide" evidence="1">
    <location>
        <begin position="1"/>
        <end position="19"/>
    </location>
</feature>
<comment type="caution">
    <text evidence="3">The sequence shown here is derived from an EMBL/GenBank/DDBJ whole genome shotgun (WGS) entry which is preliminary data.</text>
</comment>
<gene>
    <name evidence="3" type="ORF">GSLYS_00008848001</name>
</gene>
<protein>
    <recommendedName>
        <fullName evidence="2">VWFC domain-containing protein</fullName>
    </recommendedName>
</protein>
<keyword evidence="4" id="KW-1185">Reference proteome</keyword>
<sequence>MKGFLATCVLFSLAGLLLAEPCEHNGVTYKPMDVYQKDPCTTCYCSKKSEADCNIIQCDWPRCEHGVSPVTFEGECCPGCP</sequence>
<dbReference type="PROSITE" id="PS01208">
    <property type="entry name" value="VWFC_1"/>
    <property type="match status" value="1"/>
</dbReference>
<dbReference type="PROSITE" id="PS50184">
    <property type="entry name" value="VWFC_2"/>
    <property type="match status" value="1"/>
</dbReference>
<accession>A0AAV2HLI8</accession>
<dbReference type="SUPFAM" id="SSF57603">
    <property type="entry name" value="FnI-like domain"/>
    <property type="match status" value="1"/>
</dbReference>
<name>A0AAV2HLI8_LYMST</name>
<evidence type="ECO:0000313" key="3">
    <source>
        <dbReference type="EMBL" id="CAL1534888.1"/>
    </source>
</evidence>
<evidence type="ECO:0000259" key="2">
    <source>
        <dbReference type="PROSITE" id="PS50184"/>
    </source>
</evidence>
<proteinExistence type="predicted"/>
<dbReference type="Pfam" id="PF23334">
    <property type="entry name" value="VWC2L_2nd"/>
    <property type="match status" value="1"/>
</dbReference>
<dbReference type="SMART" id="SM00214">
    <property type="entry name" value="VWC"/>
    <property type="match status" value="1"/>
</dbReference>
<evidence type="ECO:0000256" key="1">
    <source>
        <dbReference type="SAM" id="SignalP"/>
    </source>
</evidence>
<dbReference type="Proteomes" id="UP001497497">
    <property type="component" value="Unassembled WGS sequence"/>
</dbReference>
<dbReference type="EMBL" id="CAXITT010000185">
    <property type="protein sequence ID" value="CAL1534888.1"/>
    <property type="molecule type" value="Genomic_DNA"/>
</dbReference>